<proteinExistence type="predicted"/>
<dbReference type="OrthoDB" id="9804686at2"/>
<dbReference type="AlphaFoldDB" id="A0A4Y9SUX1"/>
<evidence type="ECO:0000313" key="2">
    <source>
        <dbReference type="EMBL" id="TFW29297.1"/>
    </source>
</evidence>
<dbReference type="SUPFAM" id="SSF81853">
    <property type="entry name" value="Family 10 polysaccharide lyase"/>
    <property type="match status" value="1"/>
</dbReference>
<dbReference type="Pfam" id="PF09492">
    <property type="entry name" value="Pec_lyase"/>
    <property type="match status" value="1"/>
</dbReference>
<keyword evidence="2" id="KW-0456">Lyase</keyword>
<gene>
    <name evidence="2" type="primary">pelA</name>
    <name evidence="2" type="ORF">E4L98_04080</name>
</gene>
<protein>
    <submittedName>
        <fullName evidence="2">Pectate lyase</fullName>
        <ecNumber evidence="2">4.2.2.2</ecNumber>
    </submittedName>
</protein>
<organism evidence="2 3">
    <name type="scientific">Duganella callida</name>
    <dbReference type="NCBI Taxonomy" id="2561932"/>
    <lineage>
        <taxon>Bacteria</taxon>
        <taxon>Pseudomonadati</taxon>
        <taxon>Pseudomonadota</taxon>
        <taxon>Betaproteobacteria</taxon>
        <taxon>Burkholderiales</taxon>
        <taxon>Oxalobacteraceae</taxon>
        <taxon>Telluria group</taxon>
        <taxon>Duganella</taxon>
    </lineage>
</organism>
<dbReference type="InterPro" id="IPR012669">
    <property type="entry name" value="Pectate_lyase"/>
</dbReference>
<keyword evidence="3" id="KW-1185">Reference proteome</keyword>
<evidence type="ECO:0000313" key="3">
    <source>
        <dbReference type="Proteomes" id="UP000297729"/>
    </source>
</evidence>
<comment type="caution">
    <text evidence="2">The sequence shown here is derived from an EMBL/GenBank/DDBJ whole genome shotgun (WGS) entry which is preliminary data.</text>
</comment>
<evidence type="ECO:0000256" key="1">
    <source>
        <dbReference type="SAM" id="MobiDB-lite"/>
    </source>
</evidence>
<dbReference type="Gene3D" id="1.50.10.20">
    <property type="match status" value="1"/>
</dbReference>
<reference evidence="2 3" key="1">
    <citation type="submission" date="2019-03" db="EMBL/GenBank/DDBJ databases">
        <title>Draft Genome Sequence of Duganella callidus sp. nov., a Novel Duganella Species Isolated from Cultivated Soil.</title>
        <authorList>
            <person name="Raths R."/>
            <person name="Peta V."/>
            <person name="Bucking H."/>
        </authorList>
    </citation>
    <scope>NUCLEOTIDE SEQUENCE [LARGE SCALE GENOMIC DNA]</scope>
    <source>
        <strain evidence="2 3">DN04</strain>
    </source>
</reference>
<dbReference type="Proteomes" id="UP000297729">
    <property type="component" value="Unassembled WGS sequence"/>
</dbReference>
<dbReference type="GO" id="GO:0030570">
    <property type="term" value="F:pectate lyase activity"/>
    <property type="evidence" value="ECO:0007669"/>
    <property type="project" value="UniProtKB-EC"/>
</dbReference>
<name>A0A4Y9SUX1_9BURK</name>
<accession>A0A4Y9SUX1</accession>
<dbReference type="EC" id="4.2.2.2" evidence="2"/>
<dbReference type="NCBIfam" id="TIGR02474">
    <property type="entry name" value="pec_lyase"/>
    <property type="match status" value="1"/>
</dbReference>
<dbReference type="EMBL" id="SPVG01000037">
    <property type="protein sequence ID" value="TFW29297.1"/>
    <property type="molecule type" value="Genomic_DNA"/>
</dbReference>
<sequence length="368" mass="40086">MAADRAAFRAERVQALPATVMESSGGGKTMPLDRPAAWYASSEARHVADVIVSYQTPAGGWSKNMARDGAQRQPGQPYVAGHTSKAPDSVPWDWVGTFDNDATITEMRFLARVASQAPGAEGEVYRASFLRGLQYTLGAQYPNGGWPQIYPLQGGYHDAITYNDDAMVNIATLLSAIAAGQDDYAFVPPARRSQAAEAERRAVAYILATQVSIAGSLTAWSQQYDPITLRPVGARNFEPDALSSAESSGLLVYLMQIERPTPQIMAAIEAGVKWLQATAITGHAWQKTPQGRALVEQPGAPLLWARYISLETGKPVFGDRDLTLHDDVREISAERRDGYAWYGSYSQKALTAYQKWQNSGVRSGNRPT</sequence>
<feature type="region of interest" description="Disordered" evidence="1">
    <location>
        <begin position="65"/>
        <end position="84"/>
    </location>
</feature>